<protein>
    <submittedName>
        <fullName evidence="3">Kinase-like domain-containing protein</fullName>
    </submittedName>
</protein>
<keyword evidence="3" id="KW-0808">Transferase</keyword>
<dbReference type="AlphaFoldDB" id="A0AAD7I918"/>
<dbReference type="InterPro" id="IPR051681">
    <property type="entry name" value="Ser/Thr_Kinases-Pseudokinases"/>
</dbReference>
<evidence type="ECO:0000256" key="1">
    <source>
        <dbReference type="SAM" id="MobiDB-lite"/>
    </source>
</evidence>
<dbReference type="EMBL" id="JARKIB010000115">
    <property type="protein sequence ID" value="KAJ7737760.1"/>
    <property type="molecule type" value="Genomic_DNA"/>
</dbReference>
<feature type="region of interest" description="Disordered" evidence="1">
    <location>
        <begin position="192"/>
        <end position="217"/>
    </location>
</feature>
<dbReference type="InterPro" id="IPR011009">
    <property type="entry name" value="Kinase-like_dom_sf"/>
</dbReference>
<feature type="compositionally biased region" description="Polar residues" evidence="1">
    <location>
        <begin position="201"/>
        <end position="214"/>
    </location>
</feature>
<comment type="caution">
    <text evidence="3">The sequence shown here is derived from an EMBL/GenBank/DDBJ whole genome shotgun (WGS) entry which is preliminary data.</text>
</comment>
<reference evidence="3" key="1">
    <citation type="submission" date="2023-03" db="EMBL/GenBank/DDBJ databases">
        <title>Massive genome expansion in bonnet fungi (Mycena s.s.) driven by repeated elements and novel gene families across ecological guilds.</title>
        <authorList>
            <consortium name="Lawrence Berkeley National Laboratory"/>
            <person name="Harder C.B."/>
            <person name="Miyauchi S."/>
            <person name="Viragh M."/>
            <person name="Kuo A."/>
            <person name="Thoen E."/>
            <person name="Andreopoulos B."/>
            <person name="Lu D."/>
            <person name="Skrede I."/>
            <person name="Drula E."/>
            <person name="Henrissat B."/>
            <person name="Morin E."/>
            <person name="Kohler A."/>
            <person name="Barry K."/>
            <person name="LaButti K."/>
            <person name="Morin E."/>
            <person name="Salamov A."/>
            <person name="Lipzen A."/>
            <person name="Mereny Z."/>
            <person name="Hegedus B."/>
            <person name="Baldrian P."/>
            <person name="Stursova M."/>
            <person name="Weitz H."/>
            <person name="Taylor A."/>
            <person name="Grigoriev I.V."/>
            <person name="Nagy L.G."/>
            <person name="Martin F."/>
            <person name="Kauserud H."/>
        </authorList>
    </citation>
    <scope>NUCLEOTIDE SEQUENCE</scope>
    <source>
        <strain evidence="3">CBHHK182m</strain>
    </source>
</reference>
<dbReference type="InterPro" id="IPR000719">
    <property type="entry name" value="Prot_kinase_dom"/>
</dbReference>
<keyword evidence="3" id="KW-0418">Kinase</keyword>
<evidence type="ECO:0000259" key="2">
    <source>
        <dbReference type="PROSITE" id="PS50011"/>
    </source>
</evidence>
<evidence type="ECO:0000313" key="3">
    <source>
        <dbReference type="EMBL" id="KAJ7737760.1"/>
    </source>
</evidence>
<organism evidence="3 4">
    <name type="scientific">Mycena metata</name>
    <dbReference type="NCBI Taxonomy" id="1033252"/>
    <lineage>
        <taxon>Eukaryota</taxon>
        <taxon>Fungi</taxon>
        <taxon>Dikarya</taxon>
        <taxon>Basidiomycota</taxon>
        <taxon>Agaricomycotina</taxon>
        <taxon>Agaricomycetes</taxon>
        <taxon>Agaricomycetidae</taxon>
        <taxon>Agaricales</taxon>
        <taxon>Marasmiineae</taxon>
        <taxon>Mycenaceae</taxon>
        <taxon>Mycena</taxon>
    </lineage>
</organism>
<dbReference type="GO" id="GO:0005524">
    <property type="term" value="F:ATP binding"/>
    <property type="evidence" value="ECO:0007669"/>
    <property type="project" value="InterPro"/>
</dbReference>
<dbReference type="PROSITE" id="PS50011">
    <property type="entry name" value="PROTEIN_KINASE_DOM"/>
    <property type="match status" value="1"/>
</dbReference>
<gene>
    <name evidence="3" type="ORF">B0H16DRAFT_1730261</name>
</gene>
<accession>A0AAD7I918</accession>
<dbReference type="PIRSF" id="PIRSF000654">
    <property type="entry name" value="Integrin-linked_kinase"/>
    <property type="match status" value="1"/>
</dbReference>
<dbReference type="GO" id="GO:0004674">
    <property type="term" value="F:protein serine/threonine kinase activity"/>
    <property type="evidence" value="ECO:0007669"/>
    <property type="project" value="TreeGrafter"/>
</dbReference>
<name>A0AAD7I918_9AGAR</name>
<proteinExistence type="predicted"/>
<dbReference type="PANTHER" id="PTHR44329">
    <property type="entry name" value="SERINE/THREONINE-PROTEIN KINASE TNNI3K-RELATED"/>
    <property type="match status" value="1"/>
</dbReference>
<dbReference type="SUPFAM" id="SSF56112">
    <property type="entry name" value="Protein kinase-like (PK-like)"/>
    <property type="match status" value="1"/>
</dbReference>
<dbReference type="Proteomes" id="UP001215598">
    <property type="component" value="Unassembled WGS sequence"/>
</dbReference>
<evidence type="ECO:0000313" key="4">
    <source>
        <dbReference type="Proteomes" id="UP001215598"/>
    </source>
</evidence>
<dbReference type="Pfam" id="PF00069">
    <property type="entry name" value="Pkinase"/>
    <property type="match status" value="1"/>
</dbReference>
<feature type="domain" description="Protein kinase" evidence="2">
    <location>
        <begin position="22"/>
        <end position="300"/>
    </location>
</feature>
<sequence length="320" mass="35791">MPCDARNLAEHCSTYVIPEKELTNLEPETGGNVFVVFSADYGGRRVVIKRWHGAVVPNDQRVQFTKRLIRDLDLWRTLNHPNIAPVLGVALHVANLPALVVPELRTVNQALKENPNTNVTQLMCGIAAGLTYLHAQTPPITLGDLKGSSVYLSPSGTPLLSDIGVASIPQPPYWSYSDVEDARWRAPEVADPRLRPAQSEPEWSTHGTPDSTSPLAPESDVHAFGMLSYEMHTRARPFNNTRHSTDVILLVATGHRPPRPSREQSPQLTDELWDVIQMCWKQDWKERPTMPVVLALLETLKRTARLRDFDGLATNRRTLV</sequence>
<dbReference type="Gene3D" id="1.10.510.10">
    <property type="entry name" value="Transferase(Phosphotransferase) domain 1"/>
    <property type="match status" value="1"/>
</dbReference>
<keyword evidence="4" id="KW-1185">Reference proteome</keyword>